<keyword evidence="1" id="KW-0378">Hydrolase</keyword>
<keyword evidence="4" id="KW-1185">Reference proteome</keyword>
<dbReference type="Pfam" id="PF03629">
    <property type="entry name" value="SASA"/>
    <property type="match status" value="2"/>
</dbReference>
<proteinExistence type="predicted"/>
<name>A0ABT8W8I3_9FLAO</name>
<feature type="domain" description="Sialate O-acetylesterase" evidence="2">
    <location>
        <begin position="272"/>
        <end position="399"/>
    </location>
</feature>
<comment type="caution">
    <text evidence="3">The sequence shown here is derived from an EMBL/GenBank/DDBJ whole genome shotgun (WGS) entry which is preliminary data.</text>
</comment>
<gene>
    <name evidence="3" type="ORF">Q4Q35_06355</name>
</gene>
<dbReference type="RefSeq" id="WP_303277114.1">
    <property type="nucleotide sequence ID" value="NZ_JAUOEK010000071.1"/>
</dbReference>
<evidence type="ECO:0000313" key="4">
    <source>
        <dbReference type="Proteomes" id="UP001176883"/>
    </source>
</evidence>
<dbReference type="PANTHER" id="PTHR22901:SF0">
    <property type="entry name" value="SIALATE O-ACETYLESTERASE"/>
    <property type="match status" value="1"/>
</dbReference>
<evidence type="ECO:0000313" key="3">
    <source>
        <dbReference type="EMBL" id="MDO5969423.1"/>
    </source>
</evidence>
<protein>
    <submittedName>
        <fullName evidence="3">Sialate O-acetylesterase</fullName>
    </submittedName>
</protein>
<sequence>MKKINIVILSISLSLASLFLNVNLCFAVQEKPILKAQTETILQLGPLFKDHMILQRDLQVPVWGKANPNAKITVEFANQKKETTANNEGTWLLYLDALPASFESRTMTVSSSMQKNPLFIFDILIGEVWICSGQSNMQMAVGGVPNIKALIPSAANIRSFSVKRTVSFTETDTCEGEWVTKYPNSAVAFSFAYFLEKYANIPVGIILTAWGSSSLEAWMPRDMTETVPHFKTIMDEFDANIEAQNKIKAIIDGPKPWSRKDDIYLRRQSNILYNAMMHPLIPYACRGVVWYQGERNTQSMFGMLKEPWFSRNSGMLMYGNTLKEWIKNYRKKWNNDNLQFMVIMLPGYGKTLNTSSDKNPESPTAHSWAWMRESQLKALELPNTEVVNTIDLGDVKNIHPKDKLPIGERLTLLATKNSFDNKIGAHGPKMNHIEQNKNTLVVHFDYAKGLKTIDGKSPTGFWLSDDSKKWVKATAKIKGTKIVLHSSELSKPLYVRYAFAGVPKVNLVNEANLPAYPFRTDTFKP</sequence>
<dbReference type="InterPro" id="IPR005181">
    <property type="entry name" value="SASA"/>
</dbReference>
<feature type="domain" description="Sialate O-acetylesterase" evidence="2">
    <location>
        <begin position="127"/>
        <end position="251"/>
    </location>
</feature>
<dbReference type="InterPro" id="IPR036514">
    <property type="entry name" value="SGNH_hydro_sf"/>
</dbReference>
<dbReference type="InterPro" id="IPR039329">
    <property type="entry name" value="SIAE"/>
</dbReference>
<accession>A0ABT8W8I3</accession>
<dbReference type="EMBL" id="JAUOEK010000071">
    <property type="protein sequence ID" value="MDO5969423.1"/>
    <property type="molecule type" value="Genomic_DNA"/>
</dbReference>
<evidence type="ECO:0000256" key="1">
    <source>
        <dbReference type="ARBA" id="ARBA00022801"/>
    </source>
</evidence>
<dbReference type="PANTHER" id="PTHR22901">
    <property type="entry name" value="SIALATE O-ACETYLESTERASE"/>
    <property type="match status" value="1"/>
</dbReference>
<dbReference type="Gene3D" id="3.40.50.1110">
    <property type="entry name" value="SGNH hydrolase"/>
    <property type="match status" value="1"/>
</dbReference>
<dbReference type="Proteomes" id="UP001176883">
    <property type="component" value="Unassembled WGS sequence"/>
</dbReference>
<evidence type="ECO:0000259" key="2">
    <source>
        <dbReference type="Pfam" id="PF03629"/>
    </source>
</evidence>
<organism evidence="3 4">
    <name type="scientific">Flavivirga aquimarina</name>
    <dbReference type="NCBI Taxonomy" id="2027862"/>
    <lineage>
        <taxon>Bacteria</taxon>
        <taxon>Pseudomonadati</taxon>
        <taxon>Bacteroidota</taxon>
        <taxon>Flavobacteriia</taxon>
        <taxon>Flavobacteriales</taxon>
        <taxon>Flavobacteriaceae</taxon>
        <taxon>Flavivirga</taxon>
    </lineage>
</organism>
<reference evidence="3" key="1">
    <citation type="submission" date="2023-07" db="EMBL/GenBank/DDBJ databases">
        <title>Two novel species in the genus Flavivirga.</title>
        <authorList>
            <person name="Kwon K."/>
        </authorList>
    </citation>
    <scope>NUCLEOTIDE SEQUENCE</scope>
    <source>
        <strain evidence="3">KCTC 52353</strain>
    </source>
</reference>
<dbReference type="SUPFAM" id="SSF52266">
    <property type="entry name" value="SGNH hydrolase"/>
    <property type="match status" value="1"/>
</dbReference>